<evidence type="ECO:0000313" key="3">
    <source>
        <dbReference type="Proteomes" id="UP001170379"/>
    </source>
</evidence>
<sequence length="206" mass="22160">MYSRKPLGLAYPFRGKWLVQNSPANRIPSHGTEVFASSNAIDFVPVDDRGVSAPITFRTLFRPEPPERFSGFGRPILSPATGRIVARHDALPDHPAYRGFPSVGYALTQRQRAAEGWPALAGNYVGIDTGHGILFLCHLRRGSVKVEVGARIGVGDVVAACGNSGNSTEPHVHVQAVDNLDIDSARPVEIRFNGSLPRNGEVVDAG</sequence>
<reference evidence="2" key="1">
    <citation type="submission" date="2018-03" db="EMBL/GenBank/DDBJ databases">
        <authorList>
            <person name="Nunes O.C."/>
            <person name="Lopes A.R."/>
            <person name="Froufe H."/>
            <person name="Munoz-Merida A."/>
            <person name="Barroso C."/>
            <person name="Egas C."/>
        </authorList>
    </citation>
    <scope>NUCLEOTIDE SEQUENCE</scope>
    <source>
        <strain evidence="2">ON4</strain>
    </source>
</reference>
<accession>A0ABT7C8H3</accession>
<protein>
    <submittedName>
        <fullName evidence="2">M23 family peptidase</fullName>
    </submittedName>
</protein>
<dbReference type="InterPro" id="IPR050570">
    <property type="entry name" value="Cell_wall_metabolism_enzyme"/>
</dbReference>
<reference evidence="2" key="2">
    <citation type="journal article" date="2022" name="Sci. Rep.">
        <title>In silico prediction of the enzymes involved in the degradation of the herbicide molinate by Gulosibacter molinativorax ON4T.</title>
        <authorList>
            <person name="Lopes A.R."/>
            <person name="Bunin E."/>
            <person name="Viana A.T."/>
            <person name="Froufe H."/>
            <person name="Munoz-Merida A."/>
            <person name="Pinho D."/>
            <person name="Figueiredo J."/>
            <person name="Barroso C."/>
            <person name="Vaz-Moreira I."/>
            <person name="Bellanger X."/>
            <person name="Egas C."/>
            <person name="Nunes O.C."/>
        </authorList>
    </citation>
    <scope>NUCLEOTIDE SEQUENCE</scope>
    <source>
        <strain evidence="2">ON4</strain>
    </source>
</reference>
<feature type="domain" description="M23ase beta-sheet core" evidence="1">
    <location>
        <begin position="116"/>
        <end position="176"/>
    </location>
</feature>
<dbReference type="EMBL" id="PXVD01000013">
    <property type="protein sequence ID" value="MDJ1371494.1"/>
    <property type="molecule type" value="Genomic_DNA"/>
</dbReference>
<dbReference type="PANTHER" id="PTHR21666:SF270">
    <property type="entry name" value="MUREIN HYDROLASE ACTIVATOR ENVC"/>
    <property type="match status" value="1"/>
</dbReference>
<evidence type="ECO:0000313" key="2">
    <source>
        <dbReference type="EMBL" id="MDJ1371494.1"/>
    </source>
</evidence>
<dbReference type="Pfam" id="PF01551">
    <property type="entry name" value="Peptidase_M23"/>
    <property type="match status" value="1"/>
</dbReference>
<comment type="caution">
    <text evidence="2">The sequence shown here is derived from an EMBL/GenBank/DDBJ whole genome shotgun (WGS) entry which is preliminary data.</text>
</comment>
<proteinExistence type="predicted"/>
<dbReference type="InterPro" id="IPR016047">
    <property type="entry name" value="M23ase_b-sheet_dom"/>
</dbReference>
<dbReference type="Gene3D" id="2.70.70.10">
    <property type="entry name" value="Glucose Permease (Domain IIA)"/>
    <property type="match status" value="1"/>
</dbReference>
<organism evidence="2 3">
    <name type="scientific">Gulosibacter molinativorax</name>
    <dbReference type="NCBI Taxonomy" id="256821"/>
    <lineage>
        <taxon>Bacteria</taxon>
        <taxon>Bacillati</taxon>
        <taxon>Actinomycetota</taxon>
        <taxon>Actinomycetes</taxon>
        <taxon>Micrococcales</taxon>
        <taxon>Microbacteriaceae</taxon>
        <taxon>Gulosibacter</taxon>
    </lineage>
</organism>
<keyword evidence="3" id="KW-1185">Reference proteome</keyword>
<dbReference type="InterPro" id="IPR011055">
    <property type="entry name" value="Dup_hybrid_motif"/>
</dbReference>
<dbReference type="CDD" id="cd12797">
    <property type="entry name" value="M23_peptidase"/>
    <property type="match status" value="1"/>
</dbReference>
<dbReference type="PANTHER" id="PTHR21666">
    <property type="entry name" value="PEPTIDASE-RELATED"/>
    <property type="match status" value="1"/>
</dbReference>
<gene>
    <name evidence="2" type="ORF">C7K25_08960</name>
</gene>
<evidence type="ECO:0000259" key="1">
    <source>
        <dbReference type="Pfam" id="PF01551"/>
    </source>
</evidence>
<name>A0ABT7C8H3_9MICO</name>
<dbReference type="Proteomes" id="UP001170379">
    <property type="component" value="Unassembled WGS sequence"/>
</dbReference>
<dbReference type="SUPFAM" id="SSF51261">
    <property type="entry name" value="Duplicated hybrid motif"/>
    <property type="match status" value="1"/>
</dbReference>